<organism evidence="1 2">
    <name type="scientific">Acidipila rosea</name>
    <dbReference type="NCBI Taxonomy" id="768535"/>
    <lineage>
        <taxon>Bacteria</taxon>
        <taxon>Pseudomonadati</taxon>
        <taxon>Acidobacteriota</taxon>
        <taxon>Terriglobia</taxon>
        <taxon>Terriglobales</taxon>
        <taxon>Acidobacteriaceae</taxon>
        <taxon>Acidipila</taxon>
    </lineage>
</organism>
<proteinExistence type="predicted"/>
<accession>A0A4R1L245</accession>
<gene>
    <name evidence="1" type="ORF">C7378_2598</name>
</gene>
<dbReference type="AlphaFoldDB" id="A0A4R1L245"/>
<evidence type="ECO:0000313" key="1">
    <source>
        <dbReference type="EMBL" id="TCK71974.1"/>
    </source>
</evidence>
<comment type="caution">
    <text evidence="1">The sequence shown here is derived from an EMBL/GenBank/DDBJ whole genome shotgun (WGS) entry which is preliminary data.</text>
</comment>
<dbReference type="RefSeq" id="WP_131997333.1">
    <property type="nucleotide sequence ID" value="NZ_SMGK01000004.1"/>
</dbReference>
<keyword evidence="2" id="KW-1185">Reference proteome</keyword>
<dbReference type="EMBL" id="SMGK01000004">
    <property type="protein sequence ID" value="TCK71974.1"/>
    <property type="molecule type" value="Genomic_DNA"/>
</dbReference>
<sequence length="93" mass="9596">MANILMNIEHGIEVGAEDMLKFLSGAQAAITRTEPQVVAGLGVLLGAVAKGVGDVSLAAADPLNLVLDINTVRDLKAVWPAMVSFAKSVGIKL</sequence>
<protein>
    <submittedName>
        <fullName evidence="1">Uncharacterized protein</fullName>
    </submittedName>
</protein>
<reference evidence="1 2" key="1">
    <citation type="submission" date="2019-03" db="EMBL/GenBank/DDBJ databases">
        <title>Genomic Encyclopedia of Type Strains, Phase IV (KMG-IV): sequencing the most valuable type-strain genomes for metagenomic binning, comparative biology and taxonomic classification.</title>
        <authorList>
            <person name="Goeker M."/>
        </authorList>
    </citation>
    <scope>NUCLEOTIDE SEQUENCE [LARGE SCALE GENOMIC DNA]</scope>
    <source>
        <strain evidence="1 2">DSM 103428</strain>
    </source>
</reference>
<evidence type="ECO:0000313" key="2">
    <source>
        <dbReference type="Proteomes" id="UP000295210"/>
    </source>
</evidence>
<dbReference type="OrthoDB" id="122756at2"/>
<name>A0A4R1L245_9BACT</name>
<dbReference type="Proteomes" id="UP000295210">
    <property type="component" value="Unassembled WGS sequence"/>
</dbReference>